<sequence length="135" mass="15553">MNNRVRICLLLSNLAYLFVSSIGVKLTLPNFFFLPVCLIECSVEGQIFSFLLLTTWCCLWFLFFRNKAAFLPVVICQIILLVHVVLLTYHAVLARGAAVLLSILLVPHYIFLISYLFIGYQYYVNSYKPTFQNSK</sequence>
<evidence type="ECO:0000313" key="2">
    <source>
        <dbReference type="EMBL" id="SEI80741.1"/>
    </source>
</evidence>
<reference evidence="2 3" key="1">
    <citation type="submission" date="2016-10" db="EMBL/GenBank/DDBJ databases">
        <authorList>
            <person name="de Groot N.N."/>
        </authorList>
    </citation>
    <scope>NUCLEOTIDE SEQUENCE [LARGE SCALE GENOMIC DNA]</scope>
    <source>
        <strain evidence="2 3">DSM 19938</strain>
    </source>
</reference>
<feature type="transmembrane region" description="Helical" evidence="1">
    <location>
        <begin position="47"/>
        <end position="63"/>
    </location>
</feature>
<name>A0A1H6TL90_9BACT</name>
<keyword evidence="1" id="KW-0812">Transmembrane</keyword>
<gene>
    <name evidence="2" type="ORF">SAMN04487995_2306</name>
</gene>
<dbReference type="Proteomes" id="UP000199532">
    <property type="component" value="Unassembled WGS sequence"/>
</dbReference>
<dbReference type="AlphaFoldDB" id="A0A1H6TL90"/>
<proteinExistence type="predicted"/>
<dbReference type="EMBL" id="FNXY01000003">
    <property type="protein sequence ID" value="SEI80741.1"/>
    <property type="molecule type" value="Genomic_DNA"/>
</dbReference>
<keyword evidence="3" id="KW-1185">Reference proteome</keyword>
<accession>A0A1H6TL90</accession>
<evidence type="ECO:0000256" key="1">
    <source>
        <dbReference type="SAM" id="Phobius"/>
    </source>
</evidence>
<dbReference type="STRING" id="408657.SAMN04487995_2306"/>
<feature type="transmembrane region" description="Helical" evidence="1">
    <location>
        <begin position="98"/>
        <end position="118"/>
    </location>
</feature>
<keyword evidence="1" id="KW-0472">Membrane</keyword>
<keyword evidence="1" id="KW-1133">Transmembrane helix</keyword>
<protein>
    <submittedName>
        <fullName evidence="2">Uncharacterized protein</fullName>
    </submittedName>
</protein>
<feature type="transmembrane region" description="Helical" evidence="1">
    <location>
        <begin position="70"/>
        <end position="92"/>
    </location>
</feature>
<evidence type="ECO:0000313" key="3">
    <source>
        <dbReference type="Proteomes" id="UP000199532"/>
    </source>
</evidence>
<organism evidence="2 3">
    <name type="scientific">Dyadobacter koreensis</name>
    <dbReference type="NCBI Taxonomy" id="408657"/>
    <lineage>
        <taxon>Bacteria</taxon>
        <taxon>Pseudomonadati</taxon>
        <taxon>Bacteroidota</taxon>
        <taxon>Cytophagia</taxon>
        <taxon>Cytophagales</taxon>
        <taxon>Spirosomataceae</taxon>
        <taxon>Dyadobacter</taxon>
    </lineage>
</organism>